<organism evidence="2 3">
    <name type="scientific">Liparis tanakae</name>
    <name type="common">Tanaka's snailfish</name>
    <dbReference type="NCBI Taxonomy" id="230148"/>
    <lineage>
        <taxon>Eukaryota</taxon>
        <taxon>Metazoa</taxon>
        <taxon>Chordata</taxon>
        <taxon>Craniata</taxon>
        <taxon>Vertebrata</taxon>
        <taxon>Euteleostomi</taxon>
        <taxon>Actinopterygii</taxon>
        <taxon>Neopterygii</taxon>
        <taxon>Teleostei</taxon>
        <taxon>Neoteleostei</taxon>
        <taxon>Acanthomorphata</taxon>
        <taxon>Eupercaria</taxon>
        <taxon>Perciformes</taxon>
        <taxon>Cottioidei</taxon>
        <taxon>Cottales</taxon>
        <taxon>Liparidae</taxon>
        <taxon>Liparis</taxon>
    </lineage>
</organism>
<evidence type="ECO:0000256" key="1">
    <source>
        <dbReference type="SAM" id="MobiDB-lite"/>
    </source>
</evidence>
<gene>
    <name evidence="2" type="ORF">EYF80_067387</name>
</gene>
<keyword evidence="3" id="KW-1185">Reference proteome</keyword>
<dbReference type="EMBL" id="SRLO01022162">
    <property type="protein sequence ID" value="TNN22499.1"/>
    <property type="molecule type" value="Genomic_DNA"/>
</dbReference>
<reference evidence="2 3" key="1">
    <citation type="submission" date="2019-03" db="EMBL/GenBank/DDBJ databases">
        <title>First draft genome of Liparis tanakae, snailfish: a comprehensive survey of snailfish specific genes.</title>
        <authorList>
            <person name="Kim W."/>
            <person name="Song I."/>
            <person name="Jeong J.-H."/>
            <person name="Kim D."/>
            <person name="Kim S."/>
            <person name="Ryu S."/>
            <person name="Song J.Y."/>
            <person name="Lee S.K."/>
        </authorList>
    </citation>
    <scope>NUCLEOTIDE SEQUENCE [LARGE SCALE GENOMIC DNA]</scope>
    <source>
        <tissue evidence="2">Muscle</tissue>
    </source>
</reference>
<feature type="region of interest" description="Disordered" evidence="1">
    <location>
        <begin position="28"/>
        <end position="49"/>
    </location>
</feature>
<accession>A0A4Z2E178</accession>
<evidence type="ECO:0000313" key="3">
    <source>
        <dbReference type="Proteomes" id="UP000314294"/>
    </source>
</evidence>
<name>A0A4Z2E178_9TELE</name>
<comment type="caution">
    <text evidence="2">The sequence shown here is derived from an EMBL/GenBank/DDBJ whole genome shotgun (WGS) entry which is preliminary data.</text>
</comment>
<evidence type="ECO:0000313" key="2">
    <source>
        <dbReference type="EMBL" id="TNN22499.1"/>
    </source>
</evidence>
<protein>
    <submittedName>
        <fullName evidence="2">Uncharacterized protein</fullName>
    </submittedName>
</protein>
<dbReference type="Proteomes" id="UP000314294">
    <property type="component" value="Unassembled WGS sequence"/>
</dbReference>
<dbReference type="AlphaFoldDB" id="A0A4Z2E178"/>
<proteinExistence type="predicted"/>
<sequence>MEVKWREDKAWHRPARRRPRFLLKFEERQEDQKRNIGPGGLRPATGGRGFKLACGRTATHKSCEGERTTSVEGAGGRGRLRSALTATVGAVHQRLCLVFWRGKMKEVVK</sequence>